<protein>
    <recommendedName>
        <fullName evidence="10">Phosphate-binding protein</fullName>
    </recommendedName>
</protein>
<dbReference type="AlphaFoldDB" id="A0A220U5C4"/>
<accession>A0A220U5C4</accession>
<evidence type="ECO:0000259" key="11">
    <source>
        <dbReference type="Pfam" id="PF12849"/>
    </source>
</evidence>
<evidence type="ECO:0000256" key="3">
    <source>
        <dbReference type="ARBA" id="ARBA00008725"/>
    </source>
</evidence>
<dbReference type="FunFam" id="3.40.190.10:FF:000055">
    <property type="entry name" value="Phosphate ABC transporter, phosphate-binding protein"/>
    <property type="match status" value="1"/>
</dbReference>
<keyword evidence="8 10" id="KW-0564">Palmitate</keyword>
<keyword evidence="9 10" id="KW-0449">Lipoprotein</keyword>
<comment type="function">
    <text evidence="10">Involved in the system for phosphate transport across the cytoplasmic membrane.</text>
</comment>
<evidence type="ECO:0000256" key="1">
    <source>
        <dbReference type="ARBA" id="ARBA00002841"/>
    </source>
</evidence>
<evidence type="ECO:0000256" key="9">
    <source>
        <dbReference type="ARBA" id="ARBA00023288"/>
    </source>
</evidence>
<dbReference type="GO" id="GO:0006817">
    <property type="term" value="P:phosphate ion transport"/>
    <property type="evidence" value="ECO:0007669"/>
    <property type="project" value="UniProtKB-UniRule"/>
</dbReference>
<keyword evidence="10" id="KW-1003">Cell membrane</keyword>
<dbReference type="PANTHER" id="PTHR30570:SF1">
    <property type="entry name" value="PHOSPHATE-BINDING PROTEIN PSTS"/>
    <property type="match status" value="1"/>
</dbReference>
<evidence type="ECO:0000256" key="5">
    <source>
        <dbReference type="ARBA" id="ARBA00022448"/>
    </source>
</evidence>
<dbReference type="RefSeq" id="WP_089062441.1">
    <property type="nucleotide sequence ID" value="NZ_CP022315.1"/>
</dbReference>
<dbReference type="GO" id="GO:0005886">
    <property type="term" value="C:plasma membrane"/>
    <property type="evidence" value="ECO:0007669"/>
    <property type="project" value="UniProtKB-SubCell"/>
</dbReference>
<feature type="signal peptide" evidence="10">
    <location>
        <begin position="1"/>
        <end position="23"/>
    </location>
</feature>
<gene>
    <name evidence="12" type="ORF">CFK37_14020</name>
</gene>
<name>A0A220U5C4_9BACI</name>
<evidence type="ECO:0000256" key="2">
    <source>
        <dbReference type="ARBA" id="ARBA00004193"/>
    </source>
</evidence>
<keyword evidence="7 10" id="KW-0732">Signal</keyword>
<feature type="chain" id="PRO_5027163806" description="Phosphate-binding protein" evidence="10">
    <location>
        <begin position="24"/>
        <end position="317"/>
    </location>
</feature>
<dbReference type="InterPro" id="IPR050811">
    <property type="entry name" value="Phosphate_ABC_transporter"/>
</dbReference>
<dbReference type="GO" id="GO:0042301">
    <property type="term" value="F:phosphate ion binding"/>
    <property type="evidence" value="ECO:0007669"/>
    <property type="project" value="UniProtKB-UniRule"/>
</dbReference>
<evidence type="ECO:0000313" key="13">
    <source>
        <dbReference type="Proteomes" id="UP000198312"/>
    </source>
</evidence>
<evidence type="ECO:0000256" key="10">
    <source>
        <dbReference type="RuleBase" id="RU367119"/>
    </source>
</evidence>
<evidence type="ECO:0000256" key="8">
    <source>
        <dbReference type="ARBA" id="ARBA00023139"/>
    </source>
</evidence>
<dbReference type="NCBIfam" id="TIGR02136">
    <property type="entry name" value="ptsS_2"/>
    <property type="match status" value="1"/>
</dbReference>
<dbReference type="InterPro" id="IPR011862">
    <property type="entry name" value="Phos-bd"/>
</dbReference>
<comment type="function">
    <text evidence="1">Part of the ABC transporter complex PstSACB involved in phosphate import.</text>
</comment>
<keyword evidence="5 10" id="KW-0813">Transport</keyword>
<evidence type="ECO:0000256" key="7">
    <source>
        <dbReference type="ARBA" id="ARBA00022729"/>
    </source>
</evidence>
<evidence type="ECO:0000256" key="6">
    <source>
        <dbReference type="ARBA" id="ARBA00022592"/>
    </source>
</evidence>
<dbReference type="Pfam" id="PF12849">
    <property type="entry name" value="PBP_like_2"/>
    <property type="match status" value="1"/>
</dbReference>
<dbReference type="InterPro" id="IPR024370">
    <property type="entry name" value="PBP_domain"/>
</dbReference>
<keyword evidence="6 10" id="KW-0592">Phosphate transport</keyword>
<evidence type="ECO:0000256" key="4">
    <source>
        <dbReference type="ARBA" id="ARBA00011529"/>
    </source>
</evidence>
<keyword evidence="13" id="KW-1185">Reference proteome</keyword>
<dbReference type="OrthoDB" id="9790048at2"/>
<dbReference type="CDD" id="cd13654">
    <property type="entry name" value="PBP2_phosphate_like_2"/>
    <property type="match status" value="1"/>
</dbReference>
<dbReference type="PANTHER" id="PTHR30570">
    <property type="entry name" value="PERIPLASMIC PHOSPHATE BINDING COMPONENT OF PHOSPHATE ABC TRANSPORTER"/>
    <property type="match status" value="1"/>
</dbReference>
<sequence>MRSRVMALAVVMSLFVLFTAACGNGDGSGNTSASEGGVKKVAVDGSSTVFPIMEAIAEEYSAANPDVRATIGVSGTGGGFEKFIAGETDISNASRPITEEEKKALEEAGIKYTEFKVALDGLSVVVNKENDWVDQLSIEELKKMWTDSSDVKTWADVREGWPEEEIKFFSPGADSGTFDYFDEVVLGGEQIRKDAALSEDDNVLVQGVSGSKNGIGYFGFAYYLENKDSLKVVPIVNKKGKAVTPSQETIQSGEYEPLSRPLYIYVKNEALKDDAVYDFTTYTLENAGKMAEAVGYVALPDSVYDEQLKKIDKIAGK</sequence>
<proteinExistence type="inferred from homology"/>
<dbReference type="Gene3D" id="3.40.190.10">
    <property type="entry name" value="Periplasmic binding protein-like II"/>
    <property type="match status" value="2"/>
</dbReference>
<comment type="similarity">
    <text evidence="3 10">Belongs to the PstS family.</text>
</comment>
<dbReference type="EMBL" id="CP022315">
    <property type="protein sequence ID" value="ASK63182.1"/>
    <property type="molecule type" value="Genomic_DNA"/>
</dbReference>
<organism evidence="12 13">
    <name type="scientific">Virgibacillus phasianinus</name>
    <dbReference type="NCBI Taxonomy" id="2017483"/>
    <lineage>
        <taxon>Bacteria</taxon>
        <taxon>Bacillati</taxon>
        <taxon>Bacillota</taxon>
        <taxon>Bacilli</taxon>
        <taxon>Bacillales</taxon>
        <taxon>Bacillaceae</taxon>
        <taxon>Virgibacillus</taxon>
    </lineage>
</organism>
<evidence type="ECO:0000313" key="12">
    <source>
        <dbReference type="EMBL" id="ASK63182.1"/>
    </source>
</evidence>
<feature type="domain" description="PBP" evidence="11">
    <location>
        <begin position="31"/>
        <end position="284"/>
    </location>
</feature>
<comment type="subunit">
    <text evidence="4 10">The complex is composed of two ATP-binding proteins (PstB), two transmembrane proteins (PstC and PstA) and a solute-binding protein (PstS).</text>
</comment>
<reference evidence="12 13" key="1">
    <citation type="submission" date="2017-07" db="EMBL/GenBank/DDBJ databases">
        <title>Virgibacillus sp. LM2416.</title>
        <authorList>
            <person name="Tak E.J."/>
            <person name="Bae J.-W."/>
        </authorList>
    </citation>
    <scope>NUCLEOTIDE SEQUENCE [LARGE SCALE GENOMIC DNA]</scope>
    <source>
        <strain evidence="12 13">LM2416</strain>
    </source>
</reference>
<dbReference type="PROSITE" id="PS51257">
    <property type="entry name" value="PROKAR_LIPOPROTEIN"/>
    <property type="match status" value="1"/>
</dbReference>
<comment type="subcellular location">
    <subcellularLocation>
        <location evidence="2 10">Cell membrane</location>
        <topology evidence="2 10">Lipid-anchor</topology>
    </subcellularLocation>
</comment>
<dbReference type="SUPFAM" id="SSF53850">
    <property type="entry name" value="Periplasmic binding protein-like II"/>
    <property type="match status" value="1"/>
</dbReference>
<dbReference type="KEGG" id="vil:CFK37_14020"/>
<keyword evidence="10" id="KW-0472">Membrane</keyword>
<dbReference type="Proteomes" id="UP000198312">
    <property type="component" value="Chromosome"/>
</dbReference>